<dbReference type="EMBL" id="PP777464">
    <property type="protein sequence ID" value="XBS49471.1"/>
    <property type="molecule type" value="Genomic_DNA"/>
</dbReference>
<accession>A0AAU7PH29</accession>
<evidence type="ECO:0000256" key="1">
    <source>
        <dbReference type="SAM" id="MobiDB-lite"/>
    </source>
</evidence>
<reference evidence="2" key="1">
    <citation type="submission" date="2024-05" db="EMBL/GenBank/DDBJ databases">
        <authorList>
            <person name="Badawy S."/>
            <person name="Skurnik M."/>
        </authorList>
    </citation>
    <scope>NUCLEOTIDE SEQUENCE</scope>
</reference>
<organism evidence="2">
    <name type="scientific">Escherichia phage fEgEco12</name>
    <dbReference type="NCBI Taxonomy" id="3158837"/>
    <lineage>
        <taxon>Viruses</taxon>
        <taxon>Duplodnaviria</taxon>
        <taxon>Heunggongvirae</taxon>
        <taxon>Uroviricota</taxon>
        <taxon>Caudoviricetes</taxon>
    </lineage>
</organism>
<feature type="region of interest" description="Disordered" evidence="1">
    <location>
        <begin position="213"/>
        <end position="270"/>
    </location>
</feature>
<proteinExistence type="predicted"/>
<name>A0AAU7PH29_9CAUD</name>
<protein>
    <submittedName>
        <fullName evidence="2">Structural protein</fullName>
    </submittedName>
</protein>
<evidence type="ECO:0000313" key="2">
    <source>
        <dbReference type="EMBL" id="XBS49471.1"/>
    </source>
</evidence>
<sequence>MDINQTAAELQKFADAHNLNVDVSVVLDNMDAGDFITLNAAMDNSDNREIFQILQKYKAQMSESFSYFSTDNVTKHIVESSDWHKTVDSMTMKDLVEAYKSNFTYSDVSKLSIQELKTIVFEDLSSNLENPENQLKSTQIAKMNVSQQQQQVNPQTQAKLKQAELQRNANNIKVSVPGSQSGTDSIEPVVGIDAGQNPQQSLVVTKSGTKPNELNVFPLDDVTPVDNQNQSTTIREEKSPQEINSEVMGEPGMEPDGNPNSPSPLTQHAPGMGEMIHAIADIEKEDDIYGDESVMANSAQQENDEMVDQIIDFCHRMRGR</sequence>